<dbReference type="Gene3D" id="3.40.50.880">
    <property type="match status" value="1"/>
</dbReference>
<organism evidence="13 14">
    <name type="scientific">Catenulispora acidiphila (strain DSM 44928 / JCM 14897 / NBRC 102108 / NRRL B-24433 / ID139908)</name>
    <dbReference type="NCBI Taxonomy" id="479433"/>
    <lineage>
        <taxon>Bacteria</taxon>
        <taxon>Bacillati</taxon>
        <taxon>Actinomycetota</taxon>
        <taxon>Actinomycetes</taxon>
        <taxon>Catenulisporales</taxon>
        <taxon>Catenulisporaceae</taxon>
        <taxon>Catenulispora</taxon>
    </lineage>
</organism>
<dbReference type="Pfam" id="PF02449">
    <property type="entry name" value="Glyco_hydro_42"/>
    <property type="match status" value="1"/>
</dbReference>
<dbReference type="InterPro" id="IPR013780">
    <property type="entry name" value="Glyco_hydro_b"/>
</dbReference>
<dbReference type="Gene3D" id="2.60.40.1180">
    <property type="entry name" value="Golgi alpha-mannosidase II"/>
    <property type="match status" value="1"/>
</dbReference>
<dbReference type="InterPro" id="IPR013738">
    <property type="entry name" value="Beta_galactosidase_Trimer"/>
</dbReference>
<dbReference type="InterPro" id="IPR013739">
    <property type="entry name" value="Beta_galactosidase_C"/>
</dbReference>
<accession>C7QFX1</accession>
<feature type="domain" description="Beta-galactosidase C-terminal" evidence="12">
    <location>
        <begin position="636"/>
        <end position="678"/>
    </location>
</feature>
<evidence type="ECO:0000256" key="7">
    <source>
        <dbReference type="PIRSR" id="PIRSR001084-1"/>
    </source>
</evidence>
<dbReference type="EMBL" id="CP001700">
    <property type="protein sequence ID" value="ACU70948.1"/>
    <property type="molecule type" value="Genomic_DNA"/>
</dbReference>
<feature type="domain" description="Glycoside hydrolase family 42 N-terminal" evidence="10">
    <location>
        <begin position="13"/>
        <end position="384"/>
    </location>
</feature>
<evidence type="ECO:0000259" key="11">
    <source>
        <dbReference type="Pfam" id="PF08532"/>
    </source>
</evidence>
<protein>
    <recommendedName>
        <fullName evidence="3 6">Beta-galactosidase</fullName>
        <shortName evidence="6">Beta-gal</shortName>
        <ecNumber evidence="3 6">3.2.1.23</ecNumber>
    </recommendedName>
</protein>
<dbReference type="PANTHER" id="PTHR36447">
    <property type="entry name" value="BETA-GALACTOSIDASE GANA"/>
    <property type="match status" value="1"/>
</dbReference>
<dbReference type="InterPro" id="IPR017853">
    <property type="entry name" value="GH"/>
</dbReference>
<evidence type="ECO:0000313" key="13">
    <source>
        <dbReference type="EMBL" id="ACU70948.1"/>
    </source>
</evidence>
<name>C7QFX1_CATAD</name>
<keyword evidence="9" id="KW-0479">Metal-binding</keyword>
<dbReference type="InterPro" id="IPR013529">
    <property type="entry name" value="Glyco_hydro_42_N"/>
</dbReference>
<dbReference type="Pfam" id="PF08533">
    <property type="entry name" value="Glyco_hydro_42C"/>
    <property type="match status" value="1"/>
</dbReference>
<feature type="active site" description="Nucleophile" evidence="7">
    <location>
        <position position="306"/>
    </location>
</feature>
<evidence type="ECO:0000256" key="8">
    <source>
        <dbReference type="PIRSR" id="PIRSR001084-2"/>
    </source>
</evidence>
<dbReference type="SUPFAM" id="SSF51445">
    <property type="entry name" value="(Trans)glycosidases"/>
    <property type="match status" value="1"/>
</dbReference>
<proteinExistence type="inferred from homology"/>
<feature type="binding site" evidence="9">
    <location>
        <position position="114"/>
    </location>
    <ligand>
        <name>Zn(2+)</name>
        <dbReference type="ChEBI" id="CHEBI:29105"/>
    </ligand>
</feature>
<dbReference type="KEGG" id="cai:Caci_2028"/>
<dbReference type="InterPro" id="IPR029062">
    <property type="entry name" value="Class_I_gatase-like"/>
</dbReference>
<evidence type="ECO:0000256" key="4">
    <source>
        <dbReference type="ARBA" id="ARBA00022801"/>
    </source>
</evidence>
<evidence type="ECO:0000259" key="12">
    <source>
        <dbReference type="Pfam" id="PF08533"/>
    </source>
</evidence>
<dbReference type="GO" id="GO:0009341">
    <property type="term" value="C:beta-galactosidase complex"/>
    <property type="evidence" value="ECO:0007669"/>
    <property type="project" value="InterPro"/>
</dbReference>
<feature type="binding site" evidence="8">
    <location>
        <position position="148"/>
    </location>
    <ligand>
        <name>substrate</name>
    </ligand>
</feature>
<evidence type="ECO:0000256" key="2">
    <source>
        <dbReference type="ARBA" id="ARBA00005940"/>
    </source>
</evidence>
<dbReference type="AlphaFoldDB" id="C7QFX1"/>
<evidence type="ECO:0000256" key="1">
    <source>
        <dbReference type="ARBA" id="ARBA00001412"/>
    </source>
</evidence>
<feature type="domain" description="Beta-galactosidase trimerisation" evidence="11">
    <location>
        <begin position="395"/>
        <end position="613"/>
    </location>
</feature>
<dbReference type="RefSeq" id="WP_012786241.1">
    <property type="nucleotide sequence ID" value="NC_013131.1"/>
</dbReference>
<keyword evidence="9" id="KW-0862">Zinc</keyword>
<dbReference type="HOGENOM" id="CLU_012430_1_1_11"/>
<feature type="binding site" evidence="8">
    <location>
        <position position="110"/>
    </location>
    <ligand>
        <name>substrate</name>
    </ligand>
</feature>
<keyword evidence="14" id="KW-1185">Reference proteome</keyword>
<dbReference type="InParanoid" id="C7QFX1"/>
<keyword evidence="4 6" id="KW-0378">Hydrolase</keyword>
<dbReference type="Pfam" id="PF08532">
    <property type="entry name" value="Glyco_hydro_42M"/>
    <property type="match status" value="1"/>
</dbReference>
<evidence type="ECO:0000259" key="10">
    <source>
        <dbReference type="Pfam" id="PF02449"/>
    </source>
</evidence>
<reference evidence="13 14" key="1">
    <citation type="journal article" date="2009" name="Stand. Genomic Sci.">
        <title>Complete genome sequence of Catenulispora acidiphila type strain (ID 139908).</title>
        <authorList>
            <person name="Copeland A."/>
            <person name="Lapidus A."/>
            <person name="Glavina Del Rio T."/>
            <person name="Nolan M."/>
            <person name="Lucas S."/>
            <person name="Chen F."/>
            <person name="Tice H."/>
            <person name="Cheng J.F."/>
            <person name="Bruce D."/>
            <person name="Goodwin L."/>
            <person name="Pitluck S."/>
            <person name="Mikhailova N."/>
            <person name="Pati A."/>
            <person name="Ivanova N."/>
            <person name="Mavromatis K."/>
            <person name="Chen A."/>
            <person name="Palaniappan K."/>
            <person name="Chain P."/>
            <person name="Land M."/>
            <person name="Hauser L."/>
            <person name="Chang Y.J."/>
            <person name="Jeffries C.D."/>
            <person name="Chertkov O."/>
            <person name="Brettin T."/>
            <person name="Detter J.C."/>
            <person name="Han C."/>
            <person name="Ali Z."/>
            <person name="Tindall B.J."/>
            <person name="Goker M."/>
            <person name="Bristow J."/>
            <person name="Eisen J.A."/>
            <person name="Markowitz V."/>
            <person name="Hugenholtz P."/>
            <person name="Kyrpides N.C."/>
            <person name="Klenk H.P."/>
        </authorList>
    </citation>
    <scope>NUCLEOTIDE SEQUENCE [LARGE SCALE GENOMIC DNA]</scope>
    <source>
        <strain evidence="14">DSM 44928 / JCM 14897 / NBRC 102108 / NRRL B-24433 / ID139908</strain>
    </source>
</reference>
<dbReference type="OrthoDB" id="9800974at2"/>
<dbReference type="GO" id="GO:0006012">
    <property type="term" value="P:galactose metabolic process"/>
    <property type="evidence" value="ECO:0007669"/>
    <property type="project" value="InterPro"/>
</dbReference>
<gene>
    <name evidence="13" type="ordered locus">Caci_2028</name>
</gene>
<dbReference type="GO" id="GO:0046872">
    <property type="term" value="F:metal ion binding"/>
    <property type="evidence" value="ECO:0007669"/>
    <property type="project" value="UniProtKB-KW"/>
</dbReference>
<evidence type="ECO:0000313" key="14">
    <source>
        <dbReference type="Proteomes" id="UP000000851"/>
    </source>
</evidence>
<dbReference type="GO" id="GO:0004565">
    <property type="term" value="F:beta-galactosidase activity"/>
    <property type="evidence" value="ECO:0007669"/>
    <property type="project" value="UniProtKB-EC"/>
</dbReference>
<feature type="binding site" evidence="8">
    <location>
        <position position="314"/>
    </location>
    <ligand>
        <name>substrate</name>
    </ligand>
</feature>
<keyword evidence="5 6" id="KW-0326">Glycosidase</keyword>
<dbReference type="CAZy" id="GH42">
    <property type="family name" value="Glycoside Hydrolase Family 42"/>
</dbReference>
<evidence type="ECO:0000256" key="6">
    <source>
        <dbReference type="PIRNR" id="PIRNR001084"/>
    </source>
</evidence>
<dbReference type="CDD" id="cd03143">
    <property type="entry name" value="A4_beta-galactosidase_middle_domain"/>
    <property type="match status" value="1"/>
</dbReference>
<dbReference type="Gene3D" id="3.20.20.80">
    <property type="entry name" value="Glycosidases"/>
    <property type="match status" value="1"/>
</dbReference>
<evidence type="ECO:0000256" key="3">
    <source>
        <dbReference type="ARBA" id="ARBA00012756"/>
    </source>
</evidence>
<feature type="binding site" evidence="9">
    <location>
        <position position="159"/>
    </location>
    <ligand>
        <name>Zn(2+)</name>
        <dbReference type="ChEBI" id="CHEBI:29105"/>
    </ligand>
</feature>
<dbReference type="eggNOG" id="COG1874">
    <property type="taxonomic scope" value="Bacteria"/>
</dbReference>
<dbReference type="EC" id="3.2.1.23" evidence="3 6"/>
<feature type="binding site" evidence="9">
    <location>
        <position position="157"/>
    </location>
    <ligand>
        <name>Zn(2+)</name>
        <dbReference type="ChEBI" id="CHEBI:29105"/>
    </ligand>
</feature>
<dbReference type="InterPro" id="IPR003476">
    <property type="entry name" value="Glyco_hydro_42"/>
</dbReference>
<dbReference type="Proteomes" id="UP000000851">
    <property type="component" value="Chromosome"/>
</dbReference>
<dbReference type="PANTHER" id="PTHR36447:SF1">
    <property type="entry name" value="BETA-GALACTOSIDASE GANA"/>
    <property type="match status" value="1"/>
</dbReference>
<feature type="active site" description="Proton donor" evidence="7">
    <location>
        <position position="149"/>
    </location>
</feature>
<evidence type="ECO:0000256" key="5">
    <source>
        <dbReference type="ARBA" id="ARBA00023295"/>
    </source>
</evidence>
<sequence length="697" mass="77709">MITRVEGLLYGADYNPEQWPESVWKQDVNLMRDAGVTMVTLGVFSWARLQPAEDQWDFEWLDRLMDLFHSRGIAVDLATATASPPAWFVRQYPQTLPVTADGVRLEFGSRQHYCPSSPVYREAATRLARTIAERYAEHPALALWHIHNEYGDHVAECFCDVSAEDFRSWLRERHGDDIAQLNFAWGTEFWSQRYSDFAQIEPPRTAPGPINPGQLLDWRRFSSDALLACFLAERSVLKEVTPEIPVTTNFMSMMKDLDYWKWAANEDVVSDDAYPDPADGSAHVLAAMNYDLMRSLGNGRPWLLMEQAPSAVSWRAVNVPKTPDQRRLWSLQTVARGADGVMHFQWRASRAGAEKFHSALLPHGGTQSRGWRETVRIGEELAQLKEVAGSRIESAVAIVLDWNSWWALEAEDHPSARVRLREQILSWYSVLHRWNHVVDYVPPDADLSPYKVVLAPNLYSVSTENAARLTDYVYGGGYLVVGFFSGIVDELDHIHQGTDGTGGGYPGPLREVLGVAVDEWWPIADGRSVPVTFSADEEAAKAKKKHVSASSGIGYHPAPAAVRWSEWLGTTTARSVAHYTDGPLKGRPAVTCNEFGEGRAWYVSCDLGGDIEKVLGEAVRPAVVWPSLASTLAFTGVEVVCRSSETHHYYFLLNHSDKPVDLGSSLPYGAVNLLTGNRPTHLAAQGVVVLKVGRIGR</sequence>
<dbReference type="STRING" id="479433.Caci_2028"/>
<dbReference type="PIRSF" id="PIRSF001084">
    <property type="entry name" value="B-galactosidase"/>
    <property type="match status" value="1"/>
</dbReference>
<comment type="similarity">
    <text evidence="2 6">Belongs to the glycosyl hydrolase 42 family.</text>
</comment>
<evidence type="ECO:0000256" key="9">
    <source>
        <dbReference type="PIRSR" id="PIRSR001084-3"/>
    </source>
</evidence>
<dbReference type="SUPFAM" id="SSF52317">
    <property type="entry name" value="Class I glutamine amidotransferase-like"/>
    <property type="match status" value="1"/>
</dbReference>
<comment type="catalytic activity">
    <reaction evidence="1 6">
        <text>Hydrolysis of terminal non-reducing beta-D-galactose residues in beta-D-galactosides.</text>
        <dbReference type="EC" id="3.2.1.23"/>
    </reaction>
</comment>